<feature type="DNA-binding region" description="H-T-H motif" evidence="2">
    <location>
        <begin position="32"/>
        <end position="51"/>
    </location>
</feature>
<dbReference type="EMBL" id="AZCX01000009">
    <property type="protein sequence ID" value="KRK47411.1"/>
    <property type="molecule type" value="Genomic_DNA"/>
</dbReference>
<organism evidence="4 5">
    <name type="scientific">Secundilactobacillus kimchicus JCM 15530</name>
    <dbReference type="NCBI Taxonomy" id="1302272"/>
    <lineage>
        <taxon>Bacteria</taxon>
        <taxon>Bacillati</taxon>
        <taxon>Bacillota</taxon>
        <taxon>Bacilli</taxon>
        <taxon>Lactobacillales</taxon>
        <taxon>Lactobacillaceae</taxon>
        <taxon>Secundilactobacillus</taxon>
    </lineage>
</organism>
<dbReference type="STRING" id="1302272.FC96_GL002530"/>
<dbReference type="SUPFAM" id="SSF46689">
    <property type="entry name" value="Homeodomain-like"/>
    <property type="match status" value="1"/>
</dbReference>
<protein>
    <submittedName>
        <fullName evidence="4">TetR family transcriptional regulator</fullName>
    </submittedName>
</protein>
<dbReference type="GO" id="GO:0006355">
    <property type="term" value="P:regulation of DNA-templated transcription"/>
    <property type="evidence" value="ECO:0007669"/>
    <property type="project" value="UniProtKB-ARBA"/>
</dbReference>
<dbReference type="PANTHER" id="PTHR30055">
    <property type="entry name" value="HTH-TYPE TRANSCRIPTIONAL REGULATOR RUTR"/>
    <property type="match status" value="1"/>
</dbReference>
<proteinExistence type="predicted"/>
<dbReference type="PANTHER" id="PTHR30055:SF222">
    <property type="entry name" value="REGULATORY PROTEIN"/>
    <property type="match status" value="1"/>
</dbReference>
<dbReference type="PROSITE" id="PS50977">
    <property type="entry name" value="HTH_TETR_2"/>
    <property type="match status" value="1"/>
</dbReference>
<evidence type="ECO:0000313" key="4">
    <source>
        <dbReference type="EMBL" id="KRK47411.1"/>
    </source>
</evidence>
<gene>
    <name evidence="4" type="ORF">FC96_GL002530</name>
</gene>
<dbReference type="PRINTS" id="PR00455">
    <property type="entry name" value="HTHTETR"/>
</dbReference>
<dbReference type="Pfam" id="PF00440">
    <property type="entry name" value="TetR_N"/>
    <property type="match status" value="1"/>
</dbReference>
<feature type="domain" description="HTH tetR-type" evidence="3">
    <location>
        <begin position="9"/>
        <end position="69"/>
    </location>
</feature>
<evidence type="ECO:0000259" key="3">
    <source>
        <dbReference type="PROSITE" id="PS50977"/>
    </source>
</evidence>
<accession>A0A0R1HSH3</accession>
<name>A0A0R1HSH3_9LACO</name>
<dbReference type="AlphaFoldDB" id="A0A0R1HSH3"/>
<dbReference type="PATRIC" id="fig|1302272.5.peg.2580"/>
<keyword evidence="5" id="KW-1185">Reference proteome</keyword>
<dbReference type="RefSeq" id="WP_056942908.1">
    <property type="nucleotide sequence ID" value="NZ_AZCX01000009.1"/>
</dbReference>
<comment type="caution">
    <text evidence="4">The sequence shown here is derived from an EMBL/GenBank/DDBJ whole genome shotgun (WGS) entry which is preliminary data.</text>
</comment>
<dbReference type="Proteomes" id="UP000050911">
    <property type="component" value="Unassembled WGS sequence"/>
</dbReference>
<dbReference type="InterPro" id="IPR050109">
    <property type="entry name" value="HTH-type_TetR-like_transc_reg"/>
</dbReference>
<dbReference type="InterPro" id="IPR001647">
    <property type="entry name" value="HTH_TetR"/>
</dbReference>
<evidence type="ECO:0000256" key="2">
    <source>
        <dbReference type="PROSITE-ProRule" id="PRU00335"/>
    </source>
</evidence>
<dbReference type="GO" id="GO:0003677">
    <property type="term" value="F:DNA binding"/>
    <property type="evidence" value="ECO:0007669"/>
    <property type="project" value="UniProtKB-UniRule"/>
</dbReference>
<reference evidence="4 5" key="1">
    <citation type="journal article" date="2015" name="Genome Announc.">
        <title>Expanding the biotechnology potential of lactobacilli through comparative genomics of 213 strains and associated genera.</title>
        <authorList>
            <person name="Sun Z."/>
            <person name="Harris H.M."/>
            <person name="McCann A."/>
            <person name="Guo C."/>
            <person name="Argimon S."/>
            <person name="Zhang W."/>
            <person name="Yang X."/>
            <person name="Jeffery I.B."/>
            <person name="Cooney J.C."/>
            <person name="Kagawa T.F."/>
            <person name="Liu W."/>
            <person name="Song Y."/>
            <person name="Salvetti E."/>
            <person name="Wrobel A."/>
            <person name="Rasinkangas P."/>
            <person name="Parkhill J."/>
            <person name="Rea M.C."/>
            <person name="O'Sullivan O."/>
            <person name="Ritari J."/>
            <person name="Douillard F.P."/>
            <person name="Paul Ross R."/>
            <person name="Yang R."/>
            <person name="Briner A.E."/>
            <person name="Felis G.E."/>
            <person name="de Vos W.M."/>
            <person name="Barrangou R."/>
            <person name="Klaenhammer T.R."/>
            <person name="Caufield P.W."/>
            <person name="Cui Y."/>
            <person name="Zhang H."/>
            <person name="O'Toole P.W."/>
        </authorList>
    </citation>
    <scope>NUCLEOTIDE SEQUENCE [LARGE SCALE GENOMIC DNA]</scope>
    <source>
        <strain evidence="4 5">JCM 15530</strain>
    </source>
</reference>
<sequence length="201" mass="22940">MATNEERKQKTSQKILDVATRRFMHHGVKATSIAEIAKMAGVSQVTLYKHYKNKETLARAAVIKLIDDGYRQDLKILADTTLTFKEKMGRLMQQSIAISKEIHPDFYQYIVREFSGQHGTNDAMRAYEAQRGQFWGALLQQGRDTGEIDSTISNSAVLTYLEMFVQFFVAQSQKNDPVAEKKLREIGPELDQLFFYGLIGH</sequence>
<dbReference type="Gene3D" id="1.10.357.10">
    <property type="entry name" value="Tetracycline Repressor, domain 2"/>
    <property type="match status" value="1"/>
</dbReference>
<evidence type="ECO:0000256" key="1">
    <source>
        <dbReference type="ARBA" id="ARBA00023125"/>
    </source>
</evidence>
<evidence type="ECO:0000313" key="5">
    <source>
        <dbReference type="Proteomes" id="UP000050911"/>
    </source>
</evidence>
<keyword evidence="1 2" id="KW-0238">DNA-binding</keyword>
<dbReference type="InterPro" id="IPR009057">
    <property type="entry name" value="Homeodomain-like_sf"/>
</dbReference>